<dbReference type="EMBL" id="QBLH01002024">
    <property type="protein sequence ID" value="TGZ50047.1"/>
    <property type="molecule type" value="Genomic_DNA"/>
</dbReference>
<name>A0A4S2KQ06_9HYME</name>
<reference evidence="2 3" key="1">
    <citation type="journal article" date="2019" name="Philos. Trans. R. Soc. Lond., B, Biol. Sci.">
        <title>Ant behaviour and brain gene expression of defending hosts depend on the ecological success of the intruding social parasite.</title>
        <authorList>
            <person name="Kaur R."/>
            <person name="Stoldt M."/>
            <person name="Jongepier E."/>
            <person name="Feldmeyer B."/>
            <person name="Menzel F."/>
            <person name="Bornberg-Bauer E."/>
            <person name="Foitzik S."/>
        </authorList>
    </citation>
    <scope>NUCLEOTIDE SEQUENCE [LARGE SCALE GENOMIC DNA]</scope>
    <source>
        <tissue evidence="2">Whole body</tissue>
    </source>
</reference>
<dbReference type="Pfam" id="PF03392">
    <property type="entry name" value="OS-D"/>
    <property type="match status" value="1"/>
</dbReference>
<gene>
    <name evidence="2" type="ORF">DBV15_00867</name>
</gene>
<dbReference type="SUPFAM" id="SSF100910">
    <property type="entry name" value="Chemosensory protein Csp2"/>
    <property type="match status" value="1"/>
</dbReference>
<dbReference type="PANTHER" id="PTHR11257:SF13">
    <property type="entry name" value="GEO07322P1"/>
    <property type="match status" value="1"/>
</dbReference>
<proteinExistence type="predicted"/>
<feature type="signal peptide" evidence="1">
    <location>
        <begin position="1"/>
        <end position="21"/>
    </location>
</feature>
<feature type="chain" id="PRO_5020391787" evidence="1">
    <location>
        <begin position="22"/>
        <end position="144"/>
    </location>
</feature>
<dbReference type="InterPro" id="IPR036682">
    <property type="entry name" value="OS_D_A10/PebIII_sf"/>
</dbReference>
<dbReference type="Proteomes" id="UP000310200">
    <property type="component" value="Unassembled WGS sequence"/>
</dbReference>
<evidence type="ECO:0000256" key="1">
    <source>
        <dbReference type="SAM" id="SignalP"/>
    </source>
</evidence>
<dbReference type="Gene3D" id="1.10.2080.10">
    <property type="entry name" value="Insect odorant-binding protein A10/Ejaculatory bulb-specific protein 3"/>
    <property type="match status" value="1"/>
</dbReference>
<protein>
    <submittedName>
        <fullName evidence="2">Ejaculatory bulb-specific protein 3</fullName>
    </submittedName>
</protein>
<evidence type="ECO:0000313" key="3">
    <source>
        <dbReference type="Proteomes" id="UP000310200"/>
    </source>
</evidence>
<accession>A0A4S2KQ06</accession>
<dbReference type="AlphaFoldDB" id="A0A4S2KQ06"/>
<sequence length="144" mass="16912">MARLSYIVLIIATNALICVLAEKLYPNRYDHLDVRALLQNDTLREDYYKCFMELAPCTTLAQQRLTAIFSEAYQTKCRRCTQKQIENMNLVTDWFVTNEPKKWRLIVEKTINDLKKNYSKYHNMTIQILSSNGAEEIACKSYLD</sequence>
<dbReference type="InterPro" id="IPR005055">
    <property type="entry name" value="A10/PebIII"/>
</dbReference>
<comment type="caution">
    <text evidence="2">The sequence shown here is derived from an EMBL/GenBank/DDBJ whole genome shotgun (WGS) entry which is preliminary data.</text>
</comment>
<keyword evidence="3" id="KW-1185">Reference proteome</keyword>
<organism evidence="2 3">
    <name type="scientific">Temnothorax longispinosus</name>
    <dbReference type="NCBI Taxonomy" id="300112"/>
    <lineage>
        <taxon>Eukaryota</taxon>
        <taxon>Metazoa</taxon>
        <taxon>Ecdysozoa</taxon>
        <taxon>Arthropoda</taxon>
        <taxon>Hexapoda</taxon>
        <taxon>Insecta</taxon>
        <taxon>Pterygota</taxon>
        <taxon>Neoptera</taxon>
        <taxon>Endopterygota</taxon>
        <taxon>Hymenoptera</taxon>
        <taxon>Apocrita</taxon>
        <taxon>Aculeata</taxon>
        <taxon>Formicoidea</taxon>
        <taxon>Formicidae</taxon>
        <taxon>Myrmicinae</taxon>
        <taxon>Temnothorax</taxon>
    </lineage>
</organism>
<dbReference type="PANTHER" id="PTHR11257">
    <property type="entry name" value="CHEMOSENSORY PROTEIN-RELATED"/>
    <property type="match status" value="1"/>
</dbReference>
<evidence type="ECO:0000313" key="2">
    <source>
        <dbReference type="EMBL" id="TGZ50047.1"/>
    </source>
</evidence>
<keyword evidence="1" id="KW-0732">Signal</keyword>